<dbReference type="EMBL" id="JAMD01000009">
    <property type="protein sequence ID" value="KEJ94900.1"/>
    <property type="molecule type" value="Genomic_DNA"/>
</dbReference>
<dbReference type="CDD" id="cd00229">
    <property type="entry name" value="SGNH_hydrolase"/>
    <property type="match status" value="1"/>
</dbReference>
<organism evidence="3 4">
    <name type="scientific">Pseudosulfitobacter pseudonitzschiae</name>
    <dbReference type="NCBI Taxonomy" id="1402135"/>
    <lineage>
        <taxon>Bacteria</taxon>
        <taxon>Pseudomonadati</taxon>
        <taxon>Pseudomonadota</taxon>
        <taxon>Alphaproteobacteria</taxon>
        <taxon>Rhodobacterales</taxon>
        <taxon>Roseobacteraceae</taxon>
        <taxon>Pseudosulfitobacter</taxon>
    </lineage>
</organism>
<keyword evidence="1" id="KW-0732">Signal</keyword>
<dbReference type="Pfam" id="PF13472">
    <property type="entry name" value="Lipase_GDSL_2"/>
    <property type="match status" value="1"/>
</dbReference>
<evidence type="ECO:0000313" key="3">
    <source>
        <dbReference type="EMBL" id="KEJ94900.1"/>
    </source>
</evidence>
<feature type="domain" description="SGNH hydrolase-type esterase" evidence="2">
    <location>
        <begin position="25"/>
        <end position="207"/>
    </location>
</feature>
<evidence type="ECO:0000259" key="2">
    <source>
        <dbReference type="Pfam" id="PF13472"/>
    </source>
</evidence>
<dbReference type="GO" id="GO:0016788">
    <property type="term" value="F:hydrolase activity, acting on ester bonds"/>
    <property type="evidence" value="ECO:0007669"/>
    <property type="project" value="UniProtKB-ARBA"/>
</dbReference>
<feature type="signal peptide" evidence="1">
    <location>
        <begin position="1"/>
        <end position="18"/>
    </location>
</feature>
<dbReference type="SUPFAM" id="SSF52266">
    <property type="entry name" value="SGNH hydrolase"/>
    <property type="match status" value="1"/>
</dbReference>
<accession>A0A073IZ58</accession>
<evidence type="ECO:0000256" key="1">
    <source>
        <dbReference type="SAM" id="SignalP"/>
    </source>
</evidence>
<dbReference type="AlphaFoldDB" id="A0A073IZ58"/>
<comment type="caution">
    <text evidence="3">The sequence shown here is derived from an EMBL/GenBank/DDBJ whole genome shotgun (WGS) entry which is preliminary data.</text>
</comment>
<evidence type="ECO:0000313" key="4">
    <source>
        <dbReference type="Proteomes" id="UP000027746"/>
    </source>
</evidence>
<name>A0A073IZ58_9RHOB</name>
<dbReference type="Proteomes" id="UP000027746">
    <property type="component" value="Unassembled WGS sequence"/>
</dbReference>
<reference evidence="3 4" key="1">
    <citation type="submission" date="2014-01" db="EMBL/GenBank/DDBJ databases">
        <title>Sulfitobacter sp. H3 (MCCC 1A00686) Genome Sequencing.</title>
        <authorList>
            <person name="Lai Q."/>
            <person name="Hong Z."/>
        </authorList>
    </citation>
    <scope>NUCLEOTIDE SEQUENCE [LARGE SCALE GENOMIC DNA]</scope>
    <source>
        <strain evidence="3 4">H3</strain>
    </source>
</reference>
<proteinExistence type="predicted"/>
<dbReference type="OrthoDB" id="7840049at2"/>
<dbReference type="Gene3D" id="3.40.50.1110">
    <property type="entry name" value="SGNH hydrolase"/>
    <property type="match status" value="1"/>
</dbReference>
<protein>
    <submittedName>
        <fullName evidence="3">GDSL family lipase</fullName>
    </submittedName>
</protein>
<dbReference type="InterPro" id="IPR013830">
    <property type="entry name" value="SGNH_hydro"/>
</dbReference>
<dbReference type="GeneID" id="68868479"/>
<sequence>MKPLLLMVLMLLSTPVGADQARILAIGDSFFATYSQSDRSIPDVVAHELGQRVTNRSVMGARMIYKLPLTGAMGFNIARQYRPGPWKWVIMNGGGNDLWLGCNCSRCDRKMTKMISKDGTRGEIPSLVSKIRSGGAQVIYVGYLRSPGRGSPIEHCRDEGDELDARIARMAQRDQGVWFVPMADMVPYGDRSFHAADMIHPSYKGAAAAGKRVAKIIAQTGG</sequence>
<feature type="chain" id="PRO_5001691660" evidence="1">
    <location>
        <begin position="19"/>
        <end position="222"/>
    </location>
</feature>
<dbReference type="RefSeq" id="WP_037928413.1">
    <property type="nucleotide sequence ID" value="NZ_CP054599.1"/>
</dbReference>
<dbReference type="InterPro" id="IPR036514">
    <property type="entry name" value="SGNH_hydro_sf"/>
</dbReference>
<gene>
    <name evidence="3" type="ORF">SUH3_24285</name>
</gene>
<keyword evidence="4" id="KW-1185">Reference proteome</keyword>